<dbReference type="RefSeq" id="XP_038974080.1">
    <property type="nucleotide sequence ID" value="XM_039118152.1"/>
</dbReference>
<dbReference type="GeneID" id="120105570"/>
<dbReference type="EC" id="3.3.2.10" evidence="2"/>
<dbReference type="PRINTS" id="PR00111">
    <property type="entry name" value="ABHYDROLASE"/>
</dbReference>
<dbReference type="InterPro" id="IPR000073">
    <property type="entry name" value="AB_hydrolase_1"/>
</dbReference>
<feature type="domain" description="AB hydrolase-1" evidence="9">
    <location>
        <begin position="51"/>
        <end position="164"/>
    </location>
</feature>
<evidence type="ECO:0000256" key="3">
    <source>
        <dbReference type="ARBA" id="ARBA00022801"/>
    </source>
</evidence>
<dbReference type="Pfam" id="PF00561">
    <property type="entry name" value="Abhydrolase_1"/>
    <property type="match status" value="1"/>
</dbReference>
<dbReference type="FunFam" id="3.40.50.1820:FF:000161">
    <property type="entry name" value="Epoxide hydrolase"/>
    <property type="match status" value="1"/>
</dbReference>
<evidence type="ECO:0000313" key="11">
    <source>
        <dbReference type="RefSeq" id="XP_038974080.1"/>
    </source>
</evidence>
<comment type="pathway">
    <text evidence="1">Secondary metabolite biosynthesis; terpenoid biosynthesis.</text>
</comment>
<evidence type="ECO:0000256" key="4">
    <source>
        <dbReference type="ARBA" id="ARBA00038334"/>
    </source>
</evidence>
<feature type="region of interest" description="Disordered" evidence="8">
    <location>
        <begin position="1"/>
        <end position="29"/>
    </location>
</feature>
<name>A0A8B8ZIS1_PHODC</name>
<dbReference type="PANTHER" id="PTHR43329">
    <property type="entry name" value="EPOXIDE HYDROLASE"/>
    <property type="match status" value="1"/>
</dbReference>
<evidence type="ECO:0000256" key="1">
    <source>
        <dbReference type="ARBA" id="ARBA00004721"/>
    </source>
</evidence>
<evidence type="ECO:0000256" key="7">
    <source>
        <dbReference type="ARBA" id="ARBA00093212"/>
    </source>
</evidence>
<dbReference type="GO" id="GO:0004301">
    <property type="term" value="F:epoxide hydrolase activity"/>
    <property type="evidence" value="ECO:0007669"/>
    <property type="project" value="UniProtKB-EC"/>
</dbReference>
<evidence type="ECO:0000256" key="8">
    <source>
        <dbReference type="SAM" id="MobiDB-lite"/>
    </source>
</evidence>
<dbReference type="OrthoDB" id="7130006at2759"/>
<comment type="function">
    <text evidence="6">Epoxide hydrolase involved in the biosynthesis of cucurbitacin and mogroside tetracyclic triterpene natural products (e.g. siamenoside I and mogrosides IV, V and VI). Cucurbitacins have cytotoxic properties and exhibit deterrent taste as a defense barrier against herbivores. Mogrosides are nonsugar highly oxygenated compounds used as high-intensity zero-calorie sweeteners; they also possess pharmacological properties such as regulating immunity, lowering blood sugar and lipid levels, protecting the liver, and acting as antioxidants and antitumor agents. Catalyzes the hydrolysis of aromatic epoxide-containing substrates, such as the conversion of 24,25-epoxycucurbitadienol to 24,25-dihydroxycucurbitadienol.</text>
</comment>
<accession>A0A8B8ZIS1</accession>
<evidence type="ECO:0000256" key="2">
    <source>
        <dbReference type="ARBA" id="ARBA00013006"/>
    </source>
</evidence>
<dbReference type="KEGG" id="pda:120105570"/>
<gene>
    <name evidence="11" type="primary">LOC120105570</name>
</gene>
<evidence type="ECO:0000256" key="6">
    <source>
        <dbReference type="ARBA" id="ARBA00058358"/>
    </source>
</evidence>
<evidence type="ECO:0000259" key="9">
    <source>
        <dbReference type="Pfam" id="PF00561"/>
    </source>
</evidence>
<sequence length="340" mass="38566">MQKDGTYATYREEGRQSPQREREMEGASGISHRTVEVNGIRMHVVEKGEGPAVLLLHGFPELWYSWRHQIAGLAARGYRAIAPDLRGYGDTDAPPDVASYSALHIVGDLVALLDALALPHVFVVGHDWGALIAWYLCMFRPDKVKALVNLSVAFMPRNPAMKTVDYFRKLYGDDYYICRFQEPGAIEARFAQIGTASIFRTILQSRDPGPFLIPKEGWDLPEKSPLCSWLSEEDINYYASKFDKSGFTGPVNYYRCMNLNWELTAPWTGVQIKVPAKFIVGDLDLTYHYPGIQDYIHNGGFKQNVPLLQEVVVMEGVGHFINQEKGHEITDHIYDFIQKF</sequence>
<comment type="similarity">
    <text evidence="4">Belongs to the AB hydrolase superfamily. Epoxide hydrolase family.</text>
</comment>
<keyword evidence="10" id="KW-1185">Reference proteome</keyword>
<dbReference type="AlphaFoldDB" id="A0A8B8ZIS1"/>
<dbReference type="Gene3D" id="3.40.50.1820">
    <property type="entry name" value="alpha/beta hydrolase"/>
    <property type="match status" value="1"/>
</dbReference>
<dbReference type="InterPro" id="IPR000639">
    <property type="entry name" value="Epox_hydrolase-like"/>
</dbReference>
<dbReference type="Proteomes" id="UP000228380">
    <property type="component" value="Unplaced"/>
</dbReference>
<comment type="catalytic activity">
    <reaction evidence="5">
        <text>an epoxide + H2O = an ethanediol</text>
        <dbReference type="Rhea" id="RHEA:19037"/>
        <dbReference type="ChEBI" id="CHEBI:15377"/>
        <dbReference type="ChEBI" id="CHEBI:32955"/>
        <dbReference type="ChEBI" id="CHEBI:140594"/>
        <dbReference type="EC" id="3.3.2.10"/>
    </reaction>
    <physiologicalReaction direction="left-to-right" evidence="5">
        <dbReference type="Rhea" id="RHEA:19038"/>
    </physiologicalReaction>
</comment>
<organism evidence="10 11">
    <name type="scientific">Phoenix dactylifera</name>
    <name type="common">Date palm</name>
    <dbReference type="NCBI Taxonomy" id="42345"/>
    <lineage>
        <taxon>Eukaryota</taxon>
        <taxon>Viridiplantae</taxon>
        <taxon>Streptophyta</taxon>
        <taxon>Embryophyta</taxon>
        <taxon>Tracheophyta</taxon>
        <taxon>Spermatophyta</taxon>
        <taxon>Magnoliopsida</taxon>
        <taxon>Liliopsida</taxon>
        <taxon>Arecaceae</taxon>
        <taxon>Coryphoideae</taxon>
        <taxon>Phoeniceae</taxon>
        <taxon>Phoenix</taxon>
    </lineage>
</organism>
<dbReference type="InterPro" id="IPR029058">
    <property type="entry name" value="AB_hydrolase_fold"/>
</dbReference>
<reference evidence="11" key="1">
    <citation type="submission" date="2025-08" db="UniProtKB">
        <authorList>
            <consortium name="RefSeq"/>
        </authorList>
    </citation>
    <scope>IDENTIFICATION</scope>
    <source>
        <tissue evidence="11">Young leaves</tissue>
    </source>
</reference>
<dbReference type="PRINTS" id="PR00412">
    <property type="entry name" value="EPOXHYDRLASE"/>
</dbReference>
<evidence type="ECO:0000313" key="10">
    <source>
        <dbReference type="Proteomes" id="UP000228380"/>
    </source>
</evidence>
<evidence type="ECO:0000256" key="5">
    <source>
        <dbReference type="ARBA" id="ARBA00051067"/>
    </source>
</evidence>
<protein>
    <recommendedName>
        <fullName evidence="2">soluble epoxide hydrolase</fullName>
        <ecNumber evidence="2">3.3.2.10</ecNumber>
    </recommendedName>
</protein>
<comment type="catalytic activity">
    <reaction evidence="7">
        <text>(24S)-24,25-epoxycucurbitadienol + H2O = (24R)-24,25-dihydroxycucurbitadienol</text>
        <dbReference type="Rhea" id="RHEA:81855"/>
        <dbReference type="ChEBI" id="CHEBI:15377"/>
        <dbReference type="ChEBI" id="CHEBI:229949"/>
        <dbReference type="ChEBI" id="CHEBI:229950"/>
    </reaction>
    <physiologicalReaction direction="left-to-right" evidence="7">
        <dbReference type="Rhea" id="RHEA:81856"/>
    </physiologicalReaction>
</comment>
<dbReference type="SUPFAM" id="SSF53474">
    <property type="entry name" value="alpha/beta-Hydrolases"/>
    <property type="match status" value="1"/>
</dbReference>
<feature type="compositionally biased region" description="Basic and acidic residues" evidence="8">
    <location>
        <begin position="10"/>
        <end position="25"/>
    </location>
</feature>
<proteinExistence type="inferred from homology"/>
<keyword evidence="3" id="KW-0378">Hydrolase</keyword>